<evidence type="ECO:0000256" key="1">
    <source>
        <dbReference type="SAM" id="MobiDB-lite"/>
    </source>
</evidence>
<evidence type="ECO:0000313" key="2">
    <source>
        <dbReference type="EMBL" id="CAB4363755.1"/>
    </source>
</evidence>
<dbReference type="EMBL" id="CAESGF010000007">
    <property type="protein sequence ID" value="CAB4363755.1"/>
    <property type="molecule type" value="Genomic_DNA"/>
</dbReference>
<evidence type="ECO:0000313" key="3">
    <source>
        <dbReference type="EMBL" id="CAB4718425.1"/>
    </source>
</evidence>
<evidence type="ECO:0000313" key="4">
    <source>
        <dbReference type="EMBL" id="CAB4830348.1"/>
    </source>
</evidence>
<evidence type="ECO:0000313" key="6">
    <source>
        <dbReference type="EMBL" id="CAB5022497.1"/>
    </source>
</evidence>
<accession>A0A6J6RBM8</accession>
<feature type="region of interest" description="Disordered" evidence="1">
    <location>
        <begin position="86"/>
        <end position="187"/>
    </location>
</feature>
<feature type="region of interest" description="Disordered" evidence="1">
    <location>
        <begin position="424"/>
        <end position="455"/>
    </location>
</feature>
<dbReference type="EMBL" id="CAFBOL010000186">
    <property type="protein sequence ID" value="CAB5022497.1"/>
    <property type="molecule type" value="Genomic_DNA"/>
</dbReference>
<feature type="compositionally biased region" description="Pro residues" evidence="1">
    <location>
        <begin position="444"/>
        <end position="453"/>
    </location>
</feature>
<proteinExistence type="predicted"/>
<evidence type="ECO:0000313" key="5">
    <source>
        <dbReference type="EMBL" id="CAB4931135.1"/>
    </source>
</evidence>
<feature type="compositionally biased region" description="Basic and acidic residues" evidence="1">
    <location>
        <begin position="153"/>
        <end position="168"/>
    </location>
</feature>
<feature type="compositionally biased region" description="Basic and acidic residues" evidence="1">
    <location>
        <begin position="93"/>
        <end position="126"/>
    </location>
</feature>
<name>A0A6J6RBM8_9ZZZZ</name>
<feature type="compositionally biased region" description="Basic residues" evidence="1">
    <location>
        <begin position="176"/>
        <end position="187"/>
    </location>
</feature>
<sequence>MSRRIEIELTSARPDGTWTWRAAGAQKPKGVLDGALLPTGASIGLVLKADAEYEMDGITILAVASTKLKSDKGGLLELIPSEKPFEEVTQQLARRERSDRDRGPGGDRRPRRDGAPGGDRGPRREGAPGADRGPGGDRRPRRDGAPGAPGSDRGPRREGGDRRPRFETPPELPQRPKAKRLKPGRAHRNAVVADLTEAQKAVAERALAGGLPAVRQAVNEQNAQLKAEGKEEIPAAGLLAIAEQLLPKLRVAEWLDRADAALADLDELDLRDLRSVVVGADDPMVARDEATREVATRLKEALVTKQEKELALWFEDIDAAITVGRVVRALKLSSQPPKAGVRFPAEIAARLAAAATGSLATDALPDRWAAVLEAVAFSPIRSQVTPTAKPAQVNDELLATVKRVGSLLPQVAALFGVDIDAKAQPKPLRPTRPTAPTKAAAKPAPKPPTPKPAVTPAAPAEAAVVETPAVAEAVAEVVVEAVVEVEAAVVETPAVAEAVAEVVVEAVVEVEAAVVETPAVVEAPAEEA</sequence>
<feature type="compositionally biased region" description="Low complexity" evidence="1">
    <location>
        <begin position="434"/>
        <end position="443"/>
    </location>
</feature>
<dbReference type="EMBL" id="CAEZYF010000005">
    <property type="protein sequence ID" value="CAB4718425.1"/>
    <property type="molecule type" value="Genomic_DNA"/>
</dbReference>
<organism evidence="3">
    <name type="scientific">freshwater metagenome</name>
    <dbReference type="NCBI Taxonomy" id="449393"/>
    <lineage>
        <taxon>unclassified sequences</taxon>
        <taxon>metagenomes</taxon>
        <taxon>ecological metagenomes</taxon>
    </lineage>
</organism>
<reference evidence="3" key="1">
    <citation type="submission" date="2020-05" db="EMBL/GenBank/DDBJ databases">
        <authorList>
            <person name="Chiriac C."/>
            <person name="Salcher M."/>
            <person name="Ghai R."/>
            <person name="Kavagutti S V."/>
        </authorList>
    </citation>
    <scope>NUCLEOTIDE SEQUENCE</scope>
</reference>
<dbReference type="AlphaFoldDB" id="A0A6J6RBM8"/>
<dbReference type="EMBL" id="CAFBMT010000007">
    <property type="protein sequence ID" value="CAB4931135.1"/>
    <property type="molecule type" value="Genomic_DNA"/>
</dbReference>
<protein>
    <submittedName>
        <fullName evidence="3">Unannotated protein</fullName>
    </submittedName>
</protein>
<feature type="compositionally biased region" description="Basic and acidic residues" evidence="1">
    <location>
        <begin position="134"/>
        <end position="144"/>
    </location>
</feature>
<dbReference type="EMBL" id="CAFAAV010000177">
    <property type="protein sequence ID" value="CAB4830348.1"/>
    <property type="molecule type" value="Genomic_DNA"/>
</dbReference>
<gene>
    <name evidence="3" type="ORF">UFOPK2656_01141</name>
    <name evidence="4" type="ORF">UFOPK3099_02021</name>
    <name evidence="5" type="ORF">UFOPK3651_01483</name>
    <name evidence="6" type="ORF">UFOPK3931_03449</name>
    <name evidence="2" type="ORF">UFOPK4189_01530</name>
</gene>